<dbReference type="PaxDb" id="3708-A0A078GEZ6"/>
<keyword evidence="3" id="KW-1185">Reference proteome</keyword>
<feature type="region of interest" description="Disordered" evidence="1">
    <location>
        <begin position="29"/>
        <end position="71"/>
    </location>
</feature>
<evidence type="ECO:0000313" key="2">
    <source>
        <dbReference type="EMBL" id="CDY23966.1"/>
    </source>
</evidence>
<protein>
    <submittedName>
        <fullName evidence="2">BnaC03g17250D protein</fullName>
    </submittedName>
</protein>
<proteinExistence type="predicted"/>
<sequence length="71" mass="7754">MDEEDELGGWDKDFLDVAFKAEEILLSTQVPPPAPPIVPPPAPASDSVELHSTGQQRHKTPVRDPFANFSS</sequence>
<accession>A0A078GEZ6</accession>
<reference evidence="2 3" key="1">
    <citation type="journal article" date="2014" name="Science">
        <title>Plant genetics. Early allopolyploid evolution in the post-Neolithic Brassica napus oilseed genome.</title>
        <authorList>
            <person name="Chalhoub B."/>
            <person name="Denoeud F."/>
            <person name="Liu S."/>
            <person name="Parkin I.A."/>
            <person name="Tang H."/>
            <person name="Wang X."/>
            <person name="Chiquet J."/>
            <person name="Belcram H."/>
            <person name="Tong C."/>
            <person name="Samans B."/>
            <person name="Correa M."/>
            <person name="Da Silva C."/>
            <person name="Just J."/>
            <person name="Falentin C."/>
            <person name="Koh C.S."/>
            <person name="Le Clainche I."/>
            <person name="Bernard M."/>
            <person name="Bento P."/>
            <person name="Noel B."/>
            <person name="Labadie K."/>
            <person name="Alberti A."/>
            <person name="Charles M."/>
            <person name="Arnaud D."/>
            <person name="Guo H."/>
            <person name="Daviaud C."/>
            <person name="Alamery S."/>
            <person name="Jabbari K."/>
            <person name="Zhao M."/>
            <person name="Edger P.P."/>
            <person name="Chelaifa H."/>
            <person name="Tack D."/>
            <person name="Lassalle G."/>
            <person name="Mestiri I."/>
            <person name="Schnel N."/>
            <person name="Le Paslier M.C."/>
            <person name="Fan G."/>
            <person name="Renault V."/>
            <person name="Bayer P.E."/>
            <person name="Golicz A.A."/>
            <person name="Manoli S."/>
            <person name="Lee T.H."/>
            <person name="Thi V.H."/>
            <person name="Chalabi S."/>
            <person name="Hu Q."/>
            <person name="Fan C."/>
            <person name="Tollenaere R."/>
            <person name="Lu Y."/>
            <person name="Battail C."/>
            <person name="Shen J."/>
            <person name="Sidebottom C.H."/>
            <person name="Wang X."/>
            <person name="Canaguier A."/>
            <person name="Chauveau A."/>
            <person name="Berard A."/>
            <person name="Deniot G."/>
            <person name="Guan M."/>
            <person name="Liu Z."/>
            <person name="Sun F."/>
            <person name="Lim Y.P."/>
            <person name="Lyons E."/>
            <person name="Town C.D."/>
            <person name="Bancroft I."/>
            <person name="Wang X."/>
            <person name="Meng J."/>
            <person name="Ma J."/>
            <person name="Pires J.C."/>
            <person name="King G.J."/>
            <person name="Brunel D."/>
            <person name="Delourme R."/>
            <person name="Renard M."/>
            <person name="Aury J.M."/>
            <person name="Adams K.L."/>
            <person name="Batley J."/>
            <person name="Snowdon R.J."/>
            <person name="Tost J."/>
            <person name="Edwards D."/>
            <person name="Zhou Y."/>
            <person name="Hua W."/>
            <person name="Sharpe A.G."/>
            <person name="Paterson A.H."/>
            <person name="Guan C."/>
            <person name="Wincker P."/>
        </authorList>
    </citation>
    <scope>NUCLEOTIDE SEQUENCE [LARGE SCALE GENOMIC DNA]</scope>
    <source>
        <strain evidence="3">cv. Darmor-bzh</strain>
    </source>
</reference>
<evidence type="ECO:0000313" key="3">
    <source>
        <dbReference type="Proteomes" id="UP000028999"/>
    </source>
</evidence>
<dbReference type="AlphaFoldDB" id="A0A078GEZ6"/>
<dbReference type="Proteomes" id="UP000028999">
    <property type="component" value="Unassembled WGS sequence"/>
</dbReference>
<dbReference type="STRING" id="3708.A0A078GEZ6"/>
<feature type="compositionally biased region" description="Pro residues" evidence="1">
    <location>
        <begin position="30"/>
        <end position="43"/>
    </location>
</feature>
<name>A0A078GEZ6_BRANA</name>
<dbReference type="EMBL" id="LK032152">
    <property type="protein sequence ID" value="CDY23966.1"/>
    <property type="molecule type" value="Genomic_DNA"/>
</dbReference>
<evidence type="ECO:0000256" key="1">
    <source>
        <dbReference type="SAM" id="MobiDB-lite"/>
    </source>
</evidence>
<dbReference type="Gramene" id="CDY23966">
    <property type="protein sequence ID" value="CDY23966"/>
    <property type="gene ID" value="GSBRNA2T00024477001"/>
</dbReference>
<organism evidence="2 3">
    <name type="scientific">Brassica napus</name>
    <name type="common">Rape</name>
    <dbReference type="NCBI Taxonomy" id="3708"/>
    <lineage>
        <taxon>Eukaryota</taxon>
        <taxon>Viridiplantae</taxon>
        <taxon>Streptophyta</taxon>
        <taxon>Embryophyta</taxon>
        <taxon>Tracheophyta</taxon>
        <taxon>Spermatophyta</taxon>
        <taxon>Magnoliopsida</taxon>
        <taxon>eudicotyledons</taxon>
        <taxon>Gunneridae</taxon>
        <taxon>Pentapetalae</taxon>
        <taxon>rosids</taxon>
        <taxon>malvids</taxon>
        <taxon>Brassicales</taxon>
        <taxon>Brassicaceae</taxon>
        <taxon>Brassiceae</taxon>
        <taxon>Brassica</taxon>
    </lineage>
</organism>
<gene>
    <name evidence="2" type="primary">BnaC03g17250D</name>
    <name evidence="2" type="ORF">GSBRNA2T00024477001</name>
</gene>